<accession>Q6DTM9</accession>
<dbReference type="EMBL" id="AY646924">
    <property type="protein sequence ID" value="AAT67386.1"/>
    <property type="molecule type" value="Genomic_DNA"/>
</dbReference>
<gene>
    <name evidence="3" type="primary">RIF1</name>
</gene>
<feature type="region of interest" description="Disordered" evidence="1">
    <location>
        <begin position="143"/>
        <end position="191"/>
    </location>
</feature>
<dbReference type="VEuPathDB" id="FungiDB:CAGL0B03399g"/>
<feature type="region of interest" description="Disordered" evidence="1">
    <location>
        <begin position="1"/>
        <end position="115"/>
    </location>
</feature>
<feature type="compositionally biased region" description="Low complexity" evidence="1">
    <location>
        <begin position="151"/>
        <end position="167"/>
    </location>
</feature>
<protein>
    <submittedName>
        <fullName evidence="3">RAP1 interacting factor 1</fullName>
    </submittedName>
</protein>
<evidence type="ECO:0000313" key="3">
    <source>
        <dbReference type="EMBL" id="AAT67386.1"/>
    </source>
</evidence>
<feature type="compositionally biased region" description="Polar residues" evidence="1">
    <location>
        <begin position="1338"/>
        <end position="1383"/>
    </location>
</feature>
<name>Q6DTM9_CANGB</name>
<organism evidence="3">
    <name type="scientific">Candida glabrata</name>
    <name type="common">Yeast</name>
    <name type="synonym">Torulopsis glabrata</name>
    <dbReference type="NCBI Taxonomy" id="5478"/>
    <lineage>
        <taxon>Eukaryota</taxon>
        <taxon>Fungi</taxon>
        <taxon>Dikarya</taxon>
        <taxon>Ascomycota</taxon>
        <taxon>Saccharomycotina</taxon>
        <taxon>Saccharomycetes</taxon>
        <taxon>Saccharomycetales</taxon>
        <taxon>Saccharomycetaceae</taxon>
        <taxon>Nakaseomyces</taxon>
    </lineage>
</organism>
<evidence type="ECO:0000256" key="1">
    <source>
        <dbReference type="SAM" id="MobiDB-lite"/>
    </source>
</evidence>
<reference evidence="3" key="1">
    <citation type="journal article" date="2005" name="Mol. Microbiol.">
        <title>Telomere length control and transcriptional regulation of subtelomeric adhesins in Candida glabrata.</title>
        <authorList>
            <person name="Castano I."/>
            <person name="Pan S.J."/>
            <person name="Zupancic M."/>
            <person name="Hennequin C."/>
            <person name="Dujon B."/>
            <person name="Cormack B.P."/>
        </authorList>
    </citation>
    <scope>NUCLEOTIDE SEQUENCE</scope>
</reference>
<proteinExistence type="predicted"/>
<dbReference type="CDD" id="cd14267">
    <property type="entry name" value="Rif1_CTD_C-II_like"/>
    <property type="match status" value="1"/>
</dbReference>
<feature type="compositionally biased region" description="Polar residues" evidence="1">
    <location>
        <begin position="85"/>
        <end position="98"/>
    </location>
</feature>
<dbReference type="VEuPathDB" id="FungiDB:B1J91_B03399g"/>
<feature type="compositionally biased region" description="Polar residues" evidence="1">
    <location>
        <begin position="65"/>
        <end position="77"/>
    </location>
</feature>
<feature type="compositionally biased region" description="Basic and acidic residues" evidence="1">
    <location>
        <begin position="38"/>
        <end position="50"/>
    </location>
</feature>
<dbReference type="VEuPathDB" id="FungiDB:GVI51_B03289"/>
<evidence type="ECO:0000259" key="2">
    <source>
        <dbReference type="Pfam" id="PF12231"/>
    </source>
</evidence>
<dbReference type="InterPro" id="IPR022031">
    <property type="entry name" value="Rif1_N"/>
</dbReference>
<dbReference type="Gene3D" id="6.10.140.1760">
    <property type="match status" value="1"/>
</dbReference>
<sequence>MSDGSADRKGKMRALDILSKHLRGKNSDKTTPTRYGHKSVELESILRKDNIVSSPLESRDHQESQRINNPHSNTASPTPKRRKLNTQAISSDNKTKQVLSIGELSHPDMQSTPARSRIMKKDIGDQNMSSSEIYSPSVNKSVSFLDESNKNSESTSSNSSPRHSPTSKPKKSILRNSSSPEHNKQRMNDKYGKPIAANVNLSRSENHSKNQYSPDNLQFWGNGEIHSLSSNNSIAEFEKLFLGALKILMQSKNPEYGAKKFEVYATINNIMPSFSSTTSNQFIEKAAHIVKDNLKIIANISIEHLRDEQNSLLQDKEKKNPFSIRLYIQIVRFFTNLFGSFIINKFLISSKALCERMKQVYELSLEALKNENSNKMMLICQMTFLRDEKLSYISFTEDEGKHMIQIINQIRDIPSINAICEKLMLIKQFLIKFPGPMISTIPEWLPTQVISKIVFSEDVYSTKTGFTAISVLLELLKRCIDHSIGHEYVFQCLHIDSTALYFGDSKDKKLQWSNNTLEQTYDINETHLAAILRDHIDYLVNSKREYKLAMDMWLSFMGLLFNSKGRLAFLASKEGEKWVDINLNCLSVNDPKCRILSLKVWRILIYCVTNNIDFLGEKEAKKISQVLLNPVNVTVNELEDNSTFMGVKYLLNDFFFSTCGITNKCKPTTNIVLWGNFIFPMLATLLNYSANEDVKFELDTYIGKLLTKAIQNQKNVDKTKSLHPIKVIASEGVSVDDISALQLSQLPYLLETLGSVILLYVLNSKSQNHSQTRMLILEYLEQIPNNQITLSTLCRCISMFYEYYNSIDFIANSPRSLISDMSRVCIKFKDIIFDDNYNVFRNFILSFLMLFQEEEHHVDNLLQELIQNALQANISELKLIEGILSLKKTDCDLFAINWVGKKLLSPSVQEGDFILYSRIVAKISEKQTIVNFLDLADKLGFEVNPTEILRISFWKPSGLVIFLEEYIAKHHVDFADIVSSIIDADRLNNVELFSYVLKHLPENQKSAFIKQHYAKCPLIWNQGVLIDDYDLIDITLDCEICTFIAHHFSFLSTSSKAKLLIIFIEKDMYDLLVQFRYNLIQEFLPTLTIYKKDDIITTVQQHLINYCFAKNSFVLLDCIEPSTLTSRTLEDVIKLLEKSYEDNITFVPAKYIIFIDNLPMDTKINTTEILRVYLVTGDVTQCLFFLTSLINDKKMVPLTRCRNEVFDFFIALDSSNDLSIKAKAVTTFESLINVIFLLRKKVDIGFLSQYIARLPERPSRYLVDLSEKLILNKSFNRSKFRNSSSFNDLHTHVRTWCNQLDNTSGSPRETTPISAAHINDHINKNALSLEKDKDNLTNNTEQQKNIPNSKSQEISKLSSNIADANDLPSNTRESNCDGSQSTEPAGGKMIKIDKGQISADMKNNKIAPRQISSIASEPDTLVNSNIDNKSMIEKGKNGDKTVNNNATTNDFEYRTSEDPIVSVNIPIFNSRVSGLDKLNNQKISDEYVISSHDLELARNGLQNQAQLHDMHEGYKKKSANLLTQHNMRPPFEDVAIPTHKELKIPIFNSLILKSTNQQPMLPNSQRKVQSEVAIRKRPLGNPSTQGQYTDIENERVRDYDDSQSLEDSADIRLHFPNKRARRIVSKLRGFSEYDMGQLSAEEKRNLRIELLDFLMKIEYHTITD</sequence>
<feature type="region of interest" description="Disordered" evidence="1">
    <location>
        <begin position="1338"/>
        <end position="1388"/>
    </location>
</feature>
<feature type="compositionally biased region" description="Basic and acidic residues" evidence="1">
    <location>
        <begin position="181"/>
        <end position="191"/>
    </location>
</feature>
<feature type="domain" description="Telomere-associated protein Rif1 N-terminal" evidence="2">
    <location>
        <begin position="259"/>
        <end position="631"/>
    </location>
</feature>
<dbReference type="VEuPathDB" id="FungiDB:GWK60_B03223"/>
<dbReference type="Pfam" id="PF12231">
    <property type="entry name" value="Rif1_N"/>
    <property type="match status" value="1"/>
</dbReference>